<evidence type="ECO:0000313" key="2">
    <source>
        <dbReference type="EMBL" id="THH30996.1"/>
    </source>
</evidence>
<proteinExistence type="predicted"/>
<feature type="region of interest" description="Disordered" evidence="1">
    <location>
        <begin position="174"/>
        <end position="229"/>
    </location>
</feature>
<keyword evidence="3" id="KW-1185">Reference proteome</keyword>
<organism evidence="2 3">
    <name type="scientific">Antrodiella citrinella</name>
    <dbReference type="NCBI Taxonomy" id="2447956"/>
    <lineage>
        <taxon>Eukaryota</taxon>
        <taxon>Fungi</taxon>
        <taxon>Dikarya</taxon>
        <taxon>Basidiomycota</taxon>
        <taxon>Agaricomycotina</taxon>
        <taxon>Agaricomycetes</taxon>
        <taxon>Polyporales</taxon>
        <taxon>Steccherinaceae</taxon>
        <taxon>Antrodiella</taxon>
    </lineage>
</organism>
<reference evidence="2 3" key="1">
    <citation type="submission" date="2019-02" db="EMBL/GenBank/DDBJ databases">
        <title>Genome sequencing of the rare red list fungi Antrodiella citrinella (Flaviporus citrinellus).</title>
        <authorList>
            <person name="Buettner E."/>
            <person name="Kellner H."/>
        </authorList>
    </citation>
    <scope>NUCLEOTIDE SEQUENCE [LARGE SCALE GENOMIC DNA]</scope>
    <source>
        <strain evidence="2 3">DSM 108506</strain>
    </source>
</reference>
<dbReference type="OrthoDB" id="3268670at2759"/>
<sequence length="471" mass="53582">MSYICEDSDRTAIRSANLTSAVWHYAVRPYIYRMIRIRPYTLDRFEALLAALPTVAYWAEQVEIYSFRSWNGGDPFAKQMLRKWEQLARVVMSGAMKKLTRVVFCDCVFPHPSCYTSKGLVPVTDFWSSFATLDTPVLCVEHVTVPVDLFKTALMALPSLETLHVIRSQLLGGFGSHDNNDDDDDSDDGDDDKYSEDSEDEEEQEVGGNQSGDPQDQNTGDGDAHKPRRSELTALYVSDLHRLRDIVPASSIASLVYLEVDGICMRDRPSRPHPDTLWLFRHLGKNLRTLRLRVLPEDDEDASYGWELSHCTSLHTIELRPITHEAVPLLLDQLTNLDIKHIELPIRFESTEECKVDDYEELNEVTQNFDPSILVDVKFVYMGGLSWEDVDAKMREVVAYPFWIGKGVVTKILKAQDPFGTSYAAGRKIKYGMRKWDKVVDVDDKTPKSMLLRSLEGTRSPGKKKTIAALY</sequence>
<evidence type="ECO:0000256" key="1">
    <source>
        <dbReference type="SAM" id="MobiDB-lite"/>
    </source>
</evidence>
<name>A0A4S4MX67_9APHY</name>
<dbReference type="AlphaFoldDB" id="A0A4S4MX67"/>
<comment type="caution">
    <text evidence="2">The sequence shown here is derived from an EMBL/GenBank/DDBJ whole genome shotgun (WGS) entry which is preliminary data.</text>
</comment>
<feature type="compositionally biased region" description="Polar residues" evidence="1">
    <location>
        <begin position="211"/>
        <end position="220"/>
    </location>
</feature>
<accession>A0A4S4MX67</accession>
<dbReference type="Proteomes" id="UP000308730">
    <property type="component" value="Unassembled WGS sequence"/>
</dbReference>
<dbReference type="EMBL" id="SGPM01000061">
    <property type="protein sequence ID" value="THH30996.1"/>
    <property type="molecule type" value="Genomic_DNA"/>
</dbReference>
<protein>
    <submittedName>
        <fullName evidence="2">Uncharacterized protein</fullName>
    </submittedName>
</protein>
<gene>
    <name evidence="2" type="ORF">EUX98_g3184</name>
</gene>
<evidence type="ECO:0000313" key="3">
    <source>
        <dbReference type="Proteomes" id="UP000308730"/>
    </source>
</evidence>
<feature type="compositionally biased region" description="Acidic residues" evidence="1">
    <location>
        <begin position="180"/>
        <end position="205"/>
    </location>
</feature>